<reference evidence="1" key="2">
    <citation type="journal article" date="2015" name="Fish Shellfish Immunol.">
        <title>Early steps in the European eel (Anguilla anguilla)-Vibrio vulnificus interaction in the gills: Role of the RtxA13 toxin.</title>
        <authorList>
            <person name="Callol A."/>
            <person name="Pajuelo D."/>
            <person name="Ebbesson L."/>
            <person name="Teles M."/>
            <person name="MacKenzie S."/>
            <person name="Amaro C."/>
        </authorList>
    </citation>
    <scope>NUCLEOTIDE SEQUENCE</scope>
</reference>
<proteinExistence type="predicted"/>
<name>A0A0E9PZU4_ANGAN</name>
<dbReference type="AlphaFoldDB" id="A0A0E9PZU4"/>
<evidence type="ECO:0000313" key="1">
    <source>
        <dbReference type="EMBL" id="JAH09605.1"/>
    </source>
</evidence>
<sequence>MCYSHKQVCYCQSHQYKGSEVDFDIAVFHIIAVHLLIAHMPSRVTQLSTSVE</sequence>
<dbReference type="EMBL" id="GBXM01098972">
    <property type="protein sequence ID" value="JAH09605.1"/>
    <property type="molecule type" value="Transcribed_RNA"/>
</dbReference>
<accession>A0A0E9PZU4</accession>
<organism evidence="1">
    <name type="scientific">Anguilla anguilla</name>
    <name type="common">European freshwater eel</name>
    <name type="synonym">Muraena anguilla</name>
    <dbReference type="NCBI Taxonomy" id="7936"/>
    <lineage>
        <taxon>Eukaryota</taxon>
        <taxon>Metazoa</taxon>
        <taxon>Chordata</taxon>
        <taxon>Craniata</taxon>
        <taxon>Vertebrata</taxon>
        <taxon>Euteleostomi</taxon>
        <taxon>Actinopterygii</taxon>
        <taxon>Neopterygii</taxon>
        <taxon>Teleostei</taxon>
        <taxon>Anguilliformes</taxon>
        <taxon>Anguillidae</taxon>
        <taxon>Anguilla</taxon>
    </lineage>
</organism>
<reference evidence="1" key="1">
    <citation type="submission" date="2014-11" db="EMBL/GenBank/DDBJ databases">
        <authorList>
            <person name="Amaro Gonzalez C."/>
        </authorList>
    </citation>
    <scope>NUCLEOTIDE SEQUENCE</scope>
</reference>
<protein>
    <submittedName>
        <fullName evidence="1">Uncharacterized protein</fullName>
    </submittedName>
</protein>